<accession>A0A9J6GWX2</accession>
<evidence type="ECO:0000313" key="1">
    <source>
        <dbReference type="EMBL" id="KAH9378748.1"/>
    </source>
</evidence>
<protein>
    <submittedName>
        <fullName evidence="1">Uncharacterized protein</fullName>
    </submittedName>
</protein>
<evidence type="ECO:0000313" key="2">
    <source>
        <dbReference type="Proteomes" id="UP000821853"/>
    </source>
</evidence>
<organism evidence="1 2">
    <name type="scientific">Haemaphysalis longicornis</name>
    <name type="common">Bush tick</name>
    <dbReference type="NCBI Taxonomy" id="44386"/>
    <lineage>
        <taxon>Eukaryota</taxon>
        <taxon>Metazoa</taxon>
        <taxon>Ecdysozoa</taxon>
        <taxon>Arthropoda</taxon>
        <taxon>Chelicerata</taxon>
        <taxon>Arachnida</taxon>
        <taxon>Acari</taxon>
        <taxon>Parasitiformes</taxon>
        <taxon>Ixodida</taxon>
        <taxon>Ixodoidea</taxon>
        <taxon>Ixodidae</taxon>
        <taxon>Haemaphysalinae</taxon>
        <taxon>Haemaphysalis</taxon>
    </lineage>
</organism>
<sequence length="67" mass="7325">MDRMPKGEGVVGGKKITVLRDRGANTVLNRRSLVSDEDLTGKKSPVICVDDTTIKWLPEPITEISTS</sequence>
<reference evidence="1 2" key="1">
    <citation type="journal article" date="2020" name="Cell">
        <title>Large-Scale Comparative Analyses of Tick Genomes Elucidate Their Genetic Diversity and Vector Capacities.</title>
        <authorList>
            <consortium name="Tick Genome and Microbiome Consortium (TIGMIC)"/>
            <person name="Jia N."/>
            <person name="Wang J."/>
            <person name="Shi W."/>
            <person name="Du L."/>
            <person name="Sun Y."/>
            <person name="Zhan W."/>
            <person name="Jiang J.F."/>
            <person name="Wang Q."/>
            <person name="Zhang B."/>
            <person name="Ji P."/>
            <person name="Bell-Sakyi L."/>
            <person name="Cui X.M."/>
            <person name="Yuan T.T."/>
            <person name="Jiang B.G."/>
            <person name="Yang W.F."/>
            <person name="Lam T.T."/>
            <person name="Chang Q.C."/>
            <person name="Ding S.J."/>
            <person name="Wang X.J."/>
            <person name="Zhu J.G."/>
            <person name="Ruan X.D."/>
            <person name="Zhao L."/>
            <person name="Wei J.T."/>
            <person name="Ye R.Z."/>
            <person name="Que T.C."/>
            <person name="Du C.H."/>
            <person name="Zhou Y.H."/>
            <person name="Cheng J.X."/>
            <person name="Dai P.F."/>
            <person name="Guo W.B."/>
            <person name="Han X.H."/>
            <person name="Huang E.J."/>
            <person name="Li L.F."/>
            <person name="Wei W."/>
            <person name="Gao Y.C."/>
            <person name="Liu J.Z."/>
            <person name="Shao H.Z."/>
            <person name="Wang X."/>
            <person name="Wang C.C."/>
            <person name="Yang T.C."/>
            <person name="Huo Q.B."/>
            <person name="Li W."/>
            <person name="Chen H.Y."/>
            <person name="Chen S.E."/>
            <person name="Zhou L.G."/>
            <person name="Ni X.B."/>
            <person name="Tian J.H."/>
            <person name="Sheng Y."/>
            <person name="Liu T."/>
            <person name="Pan Y.S."/>
            <person name="Xia L.Y."/>
            <person name="Li J."/>
            <person name="Zhao F."/>
            <person name="Cao W.C."/>
        </authorList>
    </citation>
    <scope>NUCLEOTIDE SEQUENCE [LARGE SCALE GENOMIC DNA]</scope>
    <source>
        <strain evidence="1">HaeL-2018</strain>
    </source>
</reference>
<dbReference type="OrthoDB" id="6373272at2759"/>
<comment type="caution">
    <text evidence="1">The sequence shown here is derived from an EMBL/GenBank/DDBJ whole genome shotgun (WGS) entry which is preliminary data.</text>
</comment>
<gene>
    <name evidence="1" type="ORF">HPB48_016657</name>
</gene>
<dbReference type="Proteomes" id="UP000821853">
    <property type="component" value="Unassembled WGS sequence"/>
</dbReference>
<keyword evidence="2" id="KW-1185">Reference proteome</keyword>
<dbReference type="AlphaFoldDB" id="A0A9J6GWX2"/>
<name>A0A9J6GWX2_HAELO</name>
<proteinExistence type="predicted"/>
<dbReference type="VEuPathDB" id="VectorBase:HLOH_055803"/>
<dbReference type="EMBL" id="JABSTR010000009">
    <property type="protein sequence ID" value="KAH9378748.1"/>
    <property type="molecule type" value="Genomic_DNA"/>
</dbReference>